<dbReference type="CDD" id="cd05233">
    <property type="entry name" value="SDR_c"/>
    <property type="match status" value="1"/>
</dbReference>
<dbReference type="Pfam" id="PF00106">
    <property type="entry name" value="adh_short"/>
    <property type="match status" value="1"/>
</dbReference>
<organism evidence="5 6">
    <name type="scientific">Sordaria macrospora</name>
    <dbReference type="NCBI Taxonomy" id="5147"/>
    <lineage>
        <taxon>Eukaryota</taxon>
        <taxon>Fungi</taxon>
        <taxon>Dikarya</taxon>
        <taxon>Ascomycota</taxon>
        <taxon>Pezizomycotina</taxon>
        <taxon>Sordariomycetes</taxon>
        <taxon>Sordariomycetidae</taxon>
        <taxon>Sordariales</taxon>
        <taxon>Sordariaceae</taxon>
        <taxon>Sordaria</taxon>
    </lineage>
</organism>
<comment type="caution">
    <text evidence="5">The sequence shown here is derived from an EMBL/GenBank/DDBJ whole genome shotgun (WGS) entry which is preliminary data.</text>
</comment>
<dbReference type="VEuPathDB" id="FungiDB:SMAC_09397"/>
<reference evidence="5 6" key="1">
    <citation type="submission" date="2017-07" db="EMBL/GenBank/DDBJ databases">
        <title>Genome sequence of the Sordaria macrospora wild type strain R19027.</title>
        <authorList>
            <person name="Nowrousian M."/>
            <person name="Teichert I."/>
            <person name="Kueck U."/>
        </authorList>
    </citation>
    <scope>NUCLEOTIDE SEQUENCE [LARGE SCALE GENOMIC DNA]</scope>
    <source>
        <strain evidence="5 6">R19027</strain>
        <tissue evidence="5">Mycelium</tissue>
    </source>
</reference>
<dbReference type="PRINTS" id="PR00081">
    <property type="entry name" value="GDHRDH"/>
</dbReference>
<accession>A0A8S8ZFY6</accession>
<dbReference type="InterPro" id="IPR052178">
    <property type="entry name" value="Sec_Metab_Biosynth_SDR"/>
</dbReference>
<keyword evidence="4" id="KW-0812">Transmembrane</keyword>
<dbReference type="EMBL" id="NMPR01000210">
    <property type="protein sequence ID" value="KAA8628060.1"/>
    <property type="molecule type" value="Genomic_DNA"/>
</dbReference>
<dbReference type="InterPro" id="IPR036291">
    <property type="entry name" value="NAD(P)-bd_dom_sf"/>
</dbReference>
<keyword evidence="3" id="KW-0560">Oxidoreductase</keyword>
<sequence>MTSGTSMSALAANNLFNVNGIVAVITGGGSGIGLMMARALAANGAKRVYILGRRAGVLSTAVAANPERGIIVAIVCDVTDKESLQKCVDKITHDVGYINLFVANSGVLGPSNKWDTSLPLSEVRKNLFTNFQMEEMTSALNTNVTGAFFSIVAFLELLEAGNKNAVEKGGFGKPVTPGSDVPSVQSQIIVTASIAGFSRKTVSTPAYGSSKAAMIYLTKQASSALAPYGIRANALAPGLFPSELAAGLIGNRDPGTESFESPHFIPAQKFGGEEEMAGTILYLASRAGSFCNGLILVNDGGRLSVMPSSY</sequence>
<feature type="transmembrane region" description="Helical" evidence="4">
    <location>
        <begin position="20"/>
        <end position="41"/>
    </location>
</feature>
<evidence type="ECO:0000313" key="6">
    <source>
        <dbReference type="Proteomes" id="UP000433876"/>
    </source>
</evidence>
<dbReference type="PANTHER" id="PTHR43618:SF18">
    <property type="entry name" value="SHORT CHAIN DEHYDROGENASE_REDUCTASE FAMILY (AFU_ORTHOLOGUE AFUA_5G12480)"/>
    <property type="match status" value="1"/>
</dbReference>
<keyword evidence="4" id="KW-1133">Transmembrane helix</keyword>
<gene>
    <name evidence="5" type="ORF">SMACR_09397</name>
</gene>
<evidence type="ECO:0000256" key="3">
    <source>
        <dbReference type="ARBA" id="ARBA00023002"/>
    </source>
</evidence>
<evidence type="ECO:0000256" key="1">
    <source>
        <dbReference type="ARBA" id="ARBA00006484"/>
    </source>
</evidence>
<dbReference type="OMA" id="LFTDFSM"/>
<dbReference type="InterPro" id="IPR020904">
    <property type="entry name" value="Sc_DH/Rdtase_CS"/>
</dbReference>
<keyword evidence="4" id="KW-0472">Membrane</keyword>
<dbReference type="SUPFAM" id="SSF51735">
    <property type="entry name" value="NAD(P)-binding Rossmann-fold domains"/>
    <property type="match status" value="1"/>
</dbReference>
<keyword evidence="2" id="KW-0521">NADP</keyword>
<evidence type="ECO:0000256" key="4">
    <source>
        <dbReference type="SAM" id="Phobius"/>
    </source>
</evidence>
<dbReference type="GO" id="GO:0016491">
    <property type="term" value="F:oxidoreductase activity"/>
    <property type="evidence" value="ECO:0007669"/>
    <property type="project" value="UniProtKB-KW"/>
</dbReference>
<protein>
    <submittedName>
        <fullName evidence="5">Uncharacterized protein</fullName>
    </submittedName>
</protein>
<evidence type="ECO:0000256" key="2">
    <source>
        <dbReference type="ARBA" id="ARBA00022857"/>
    </source>
</evidence>
<name>A0A8S8ZFY6_SORMA</name>
<dbReference type="PANTHER" id="PTHR43618">
    <property type="entry name" value="7-ALPHA-HYDROXYSTEROID DEHYDROGENASE"/>
    <property type="match status" value="1"/>
</dbReference>
<comment type="similarity">
    <text evidence="1">Belongs to the short-chain dehydrogenases/reductases (SDR) family.</text>
</comment>
<evidence type="ECO:0000313" key="5">
    <source>
        <dbReference type="EMBL" id="KAA8628060.1"/>
    </source>
</evidence>
<dbReference type="Proteomes" id="UP000433876">
    <property type="component" value="Unassembled WGS sequence"/>
</dbReference>
<proteinExistence type="inferred from homology"/>
<dbReference type="InterPro" id="IPR002347">
    <property type="entry name" value="SDR_fam"/>
</dbReference>
<dbReference type="Pfam" id="PF13561">
    <property type="entry name" value="adh_short_C2"/>
    <property type="match status" value="1"/>
</dbReference>
<dbReference type="AlphaFoldDB" id="A0A8S8ZFY6"/>
<dbReference type="PROSITE" id="PS00061">
    <property type="entry name" value="ADH_SHORT"/>
    <property type="match status" value="1"/>
</dbReference>
<dbReference type="Gene3D" id="3.40.50.720">
    <property type="entry name" value="NAD(P)-binding Rossmann-like Domain"/>
    <property type="match status" value="1"/>
</dbReference>